<accession>A0A7J7WQU9</accession>
<dbReference type="AlphaFoldDB" id="A0A7J7WQU9"/>
<name>A0A7J7WQU9_RHIFE</name>
<evidence type="ECO:0000313" key="4">
    <source>
        <dbReference type="Proteomes" id="UP000585614"/>
    </source>
</evidence>
<dbReference type="Proteomes" id="UP000585614">
    <property type="component" value="Unassembled WGS sequence"/>
</dbReference>
<comment type="caution">
    <text evidence="3">The sequence shown here is derived from an EMBL/GenBank/DDBJ whole genome shotgun (WGS) entry which is preliminary data.</text>
</comment>
<feature type="transmembrane region" description="Helical" evidence="2">
    <location>
        <begin position="72"/>
        <end position="97"/>
    </location>
</feature>
<feature type="compositionally biased region" description="Basic and acidic residues" evidence="1">
    <location>
        <begin position="17"/>
        <end position="36"/>
    </location>
</feature>
<feature type="region of interest" description="Disordered" evidence="1">
    <location>
        <begin position="12"/>
        <end position="63"/>
    </location>
</feature>
<gene>
    <name evidence="3" type="ORF">mRhiFer1_008036</name>
</gene>
<evidence type="ECO:0000313" key="3">
    <source>
        <dbReference type="EMBL" id="KAF6339759.1"/>
    </source>
</evidence>
<organism evidence="3 4">
    <name type="scientific">Rhinolophus ferrumequinum</name>
    <name type="common">Greater horseshoe bat</name>
    <dbReference type="NCBI Taxonomy" id="59479"/>
    <lineage>
        <taxon>Eukaryota</taxon>
        <taxon>Metazoa</taxon>
        <taxon>Chordata</taxon>
        <taxon>Craniata</taxon>
        <taxon>Vertebrata</taxon>
        <taxon>Euteleostomi</taxon>
        <taxon>Mammalia</taxon>
        <taxon>Eutheria</taxon>
        <taxon>Laurasiatheria</taxon>
        <taxon>Chiroptera</taxon>
        <taxon>Yinpterochiroptera</taxon>
        <taxon>Rhinolophoidea</taxon>
        <taxon>Rhinolophidae</taxon>
        <taxon>Rhinolophinae</taxon>
        <taxon>Rhinolophus</taxon>
    </lineage>
</organism>
<keyword evidence="2" id="KW-0812">Transmembrane</keyword>
<sequence length="245" mass="27516">MPEEVTYATLKFPNASKTEKSQESCSLKRTDNHEVPELELDGAAGNETGRNEGTTEVAGSRAVRGHTTPSKVWHLVAFILLMLNLAVLVALGTLILMNYQELFFSNRTSYDGQRSIVQQLERNTTLYMDIYKNVSSEHITLKNMLENTLKVLNNFISKYSEDLKQKKKDLRSCSYSVSCACHDDSRKGHSSSMDMNNGKEEDKTQLFIGCLPSPVSWRDLNCTLTKTNKTAKNVSDFCILTCLVP</sequence>
<keyword evidence="2" id="KW-1133">Transmembrane helix</keyword>
<keyword evidence="2" id="KW-0472">Membrane</keyword>
<dbReference type="EMBL" id="JACAGC010000010">
    <property type="protein sequence ID" value="KAF6339759.1"/>
    <property type="molecule type" value="Genomic_DNA"/>
</dbReference>
<evidence type="ECO:0000256" key="2">
    <source>
        <dbReference type="SAM" id="Phobius"/>
    </source>
</evidence>
<reference evidence="3 4" key="1">
    <citation type="journal article" date="2020" name="Nature">
        <title>Six reference-quality genomes reveal evolution of bat adaptations.</title>
        <authorList>
            <person name="Jebb D."/>
            <person name="Huang Z."/>
            <person name="Pippel M."/>
            <person name="Hughes G.M."/>
            <person name="Lavrichenko K."/>
            <person name="Devanna P."/>
            <person name="Winkler S."/>
            <person name="Jermiin L.S."/>
            <person name="Skirmuntt E.C."/>
            <person name="Katzourakis A."/>
            <person name="Burkitt-Gray L."/>
            <person name="Ray D.A."/>
            <person name="Sullivan K.A.M."/>
            <person name="Roscito J.G."/>
            <person name="Kirilenko B.M."/>
            <person name="Davalos L.M."/>
            <person name="Corthals A.P."/>
            <person name="Power M.L."/>
            <person name="Jones G."/>
            <person name="Ransome R.D."/>
            <person name="Dechmann D.K.N."/>
            <person name="Locatelli A.G."/>
            <person name="Puechmaille S.J."/>
            <person name="Fedrigo O."/>
            <person name="Jarvis E.D."/>
            <person name="Hiller M."/>
            <person name="Vernes S.C."/>
            <person name="Myers E.W."/>
            <person name="Teeling E.C."/>
        </authorList>
    </citation>
    <scope>NUCLEOTIDE SEQUENCE [LARGE SCALE GENOMIC DNA]</scope>
    <source>
        <strain evidence="3">MRhiFer1</strain>
        <tissue evidence="3">Lung</tissue>
    </source>
</reference>
<evidence type="ECO:0000256" key="1">
    <source>
        <dbReference type="SAM" id="MobiDB-lite"/>
    </source>
</evidence>
<proteinExistence type="predicted"/>
<protein>
    <submittedName>
        <fullName evidence="3">Uncharacterized protein</fullName>
    </submittedName>
</protein>